<dbReference type="RefSeq" id="WP_093199259.1">
    <property type="nucleotide sequence ID" value="NZ_FNGS01000002.1"/>
</dbReference>
<gene>
    <name evidence="1" type="ORF">SAMN04488090_1296</name>
</gene>
<dbReference type="AlphaFoldDB" id="A0A1G9L763"/>
<dbReference type="EMBL" id="FNGS01000002">
    <property type="protein sequence ID" value="SDL57744.1"/>
    <property type="molecule type" value="Genomic_DNA"/>
</dbReference>
<accession>A0A1G9L763</accession>
<evidence type="ECO:0000313" key="1">
    <source>
        <dbReference type="EMBL" id="SDL57744.1"/>
    </source>
</evidence>
<dbReference type="STRING" id="563176.SAMN04488090_1296"/>
<organism evidence="1 2">
    <name type="scientific">Siphonobacter aquaeclarae</name>
    <dbReference type="NCBI Taxonomy" id="563176"/>
    <lineage>
        <taxon>Bacteria</taxon>
        <taxon>Pseudomonadati</taxon>
        <taxon>Bacteroidota</taxon>
        <taxon>Cytophagia</taxon>
        <taxon>Cytophagales</taxon>
        <taxon>Cytophagaceae</taxon>
        <taxon>Siphonobacter</taxon>
    </lineage>
</organism>
<proteinExistence type="predicted"/>
<protein>
    <recommendedName>
        <fullName evidence="3">DUF4905 domain-containing protein</fullName>
    </recommendedName>
</protein>
<dbReference type="Proteomes" id="UP000198901">
    <property type="component" value="Unassembled WGS sequence"/>
</dbReference>
<evidence type="ECO:0000313" key="2">
    <source>
        <dbReference type="Proteomes" id="UP000198901"/>
    </source>
</evidence>
<reference evidence="1 2" key="1">
    <citation type="submission" date="2016-10" db="EMBL/GenBank/DDBJ databases">
        <authorList>
            <person name="de Groot N.N."/>
        </authorList>
    </citation>
    <scope>NUCLEOTIDE SEQUENCE [LARGE SCALE GENOMIC DNA]</scope>
    <source>
        <strain evidence="1 2">DSM 21668</strain>
    </source>
</reference>
<sequence length="248" mass="27413">MLRFTFGLPIFHIFPDPAEPLLGVELRDKEQHYAGFQVVSPADIEAPDTPLPARFDLPWWSHPLGIFNGILLAHLFGDPGIPAPTALQAYRISDGSLAWERPGLVWLRTDGSTVTTRNDRFEEQTIGLFSGEPAQPQAAAGQSVAPAHFPEGHPELYSLHRLVRLCTGQQAVGPVDYLEIPGLIVISFYFYASEKLKNSLLVVNHSGEVVLHEELSAASGSGYSTFLYWRDSLIFVQDQVHLCCYAVS</sequence>
<keyword evidence="2" id="KW-1185">Reference proteome</keyword>
<dbReference type="OrthoDB" id="932184at2"/>
<name>A0A1G9L763_9BACT</name>
<evidence type="ECO:0008006" key="3">
    <source>
        <dbReference type="Google" id="ProtNLM"/>
    </source>
</evidence>